<protein>
    <submittedName>
        <fullName evidence="1">Uncharacterized protein</fullName>
    </submittedName>
</protein>
<accession>X1U455</accession>
<proteinExistence type="predicted"/>
<name>X1U455_9ZZZZ</name>
<sequence>MPDGKDAIAQSFYLAQLQACKGKCKCNVCQLLRRAADLQVQSMLNPKGAKALGTEEVLNLTKMPGLGENPLGGEEE</sequence>
<evidence type="ECO:0000313" key="1">
    <source>
        <dbReference type="EMBL" id="GAI94595.1"/>
    </source>
</evidence>
<reference evidence="1" key="1">
    <citation type="journal article" date="2014" name="Front. Microbiol.">
        <title>High frequency of phylogenetically diverse reductive dehalogenase-homologous genes in deep subseafloor sedimentary metagenomes.</title>
        <authorList>
            <person name="Kawai M."/>
            <person name="Futagami T."/>
            <person name="Toyoda A."/>
            <person name="Takaki Y."/>
            <person name="Nishi S."/>
            <person name="Hori S."/>
            <person name="Arai W."/>
            <person name="Tsubouchi T."/>
            <person name="Morono Y."/>
            <person name="Uchiyama I."/>
            <person name="Ito T."/>
            <person name="Fujiyama A."/>
            <person name="Inagaki F."/>
            <person name="Takami H."/>
        </authorList>
    </citation>
    <scope>NUCLEOTIDE SEQUENCE</scope>
    <source>
        <strain evidence="1">Expedition CK06-06</strain>
    </source>
</reference>
<organism evidence="1">
    <name type="scientific">marine sediment metagenome</name>
    <dbReference type="NCBI Taxonomy" id="412755"/>
    <lineage>
        <taxon>unclassified sequences</taxon>
        <taxon>metagenomes</taxon>
        <taxon>ecological metagenomes</taxon>
    </lineage>
</organism>
<dbReference type="EMBL" id="BARW01023342">
    <property type="protein sequence ID" value="GAI94595.1"/>
    <property type="molecule type" value="Genomic_DNA"/>
</dbReference>
<dbReference type="AlphaFoldDB" id="X1U455"/>
<comment type="caution">
    <text evidence="1">The sequence shown here is derived from an EMBL/GenBank/DDBJ whole genome shotgun (WGS) entry which is preliminary data.</text>
</comment>
<gene>
    <name evidence="1" type="ORF">S12H4_38739</name>
</gene>